<gene>
    <name evidence="2" type="ORF">THAOC_10840</name>
</gene>
<dbReference type="EMBL" id="AGNL01012181">
    <property type="protein sequence ID" value="EJK68030.1"/>
    <property type="molecule type" value="Genomic_DNA"/>
</dbReference>
<feature type="compositionally biased region" description="Basic and acidic residues" evidence="1">
    <location>
        <begin position="141"/>
        <end position="157"/>
    </location>
</feature>
<evidence type="ECO:0000313" key="3">
    <source>
        <dbReference type="Proteomes" id="UP000266841"/>
    </source>
</evidence>
<comment type="caution">
    <text evidence="2">The sequence shown here is derived from an EMBL/GenBank/DDBJ whole genome shotgun (WGS) entry which is preliminary data.</text>
</comment>
<evidence type="ECO:0000256" key="1">
    <source>
        <dbReference type="SAM" id="MobiDB-lite"/>
    </source>
</evidence>
<feature type="compositionally biased region" description="Pro residues" evidence="1">
    <location>
        <begin position="71"/>
        <end position="85"/>
    </location>
</feature>
<feature type="compositionally biased region" description="Polar residues" evidence="1">
    <location>
        <begin position="112"/>
        <end position="121"/>
    </location>
</feature>
<feature type="compositionally biased region" description="Low complexity" evidence="1">
    <location>
        <begin position="31"/>
        <end position="56"/>
    </location>
</feature>
<sequence>MSQSPVMNAGRPPGQPEAFGQPPPAREEFGQPPSHQQSFNQHQQQPEQPEAYPSQSVRNAGQPPAREVFGQPPPAREVFGQPPPQQQGFNQQQQQAFDRRAPSPAGFPNQPPVQNAGQRQQPARRCSDSNPHSRRSASDLLRPRDVPEPAAGPERRTAAAAARTTGLWTAGFQPPAAVAEQSDAPTKSGRAGPASLRTAAGV</sequence>
<dbReference type="AlphaFoldDB" id="K0SRK7"/>
<accession>K0SRK7</accession>
<reference evidence="2 3" key="1">
    <citation type="journal article" date="2012" name="Genome Biol.">
        <title>Genome and low-iron response of an oceanic diatom adapted to chronic iron limitation.</title>
        <authorList>
            <person name="Lommer M."/>
            <person name="Specht M."/>
            <person name="Roy A.S."/>
            <person name="Kraemer L."/>
            <person name="Andreson R."/>
            <person name="Gutowska M.A."/>
            <person name="Wolf J."/>
            <person name="Bergner S.V."/>
            <person name="Schilhabel M.B."/>
            <person name="Klostermeier U.C."/>
            <person name="Beiko R.G."/>
            <person name="Rosenstiel P."/>
            <person name="Hippler M."/>
            <person name="Laroche J."/>
        </authorList>
    </citation>
    <scope>NUCLEOTIDE SEQUENCE [LARGE SCALE GENOMIC DNA]</scope>
    <source>
        <strain evidence="2 3">CCMP1005</strain>
    </source>
</reference>
<feature type="compositionally biased region" description="Low complexity" evidence="1">
    <location>
        <begin position="86"/>
        <end position="95"/>
    </location>
</feature>
<feature type="non-terminal residue" evidence="2">
    <location>
        <position position="202"/>
    </location>
</feature>
<protein>
    <submittedName>
        <fullName evidence="2">Uncharacterized protein</fullName>
    </submittedName>
</protein>
<organism evidence="2 3">
    <name type="scientific">Thalassiosira oceanica</name>
    <name type="common">Marine diatom</name>
    <dbReference type="NCBI Taxonomy" id="159749"/>
    <lineage>
        <taxon>Eukaryota</taxon>
        <taxon>Sar</taxon>
        <taxon>Stramenopiles</taxon>
        <taxon>Ochrophyta</taxon>
        <taxon>Bacillariophyta</taxon>
        <taxon>Coscinodiscophyceae</taxon>
        <taxon>Thalassiosirophycidae</taxon>
        <taxon>Thalassiosirales</taxon>
        <taxon>Thalassiosiraceae</taxon>
        <taxon>Thalassiosira</taxon>
    </lineage>
</organism>
<feature type="region of interest" description="Disordered" evidence="1">
    <location>
        <begin position="1"/>
        <end position="202"/>
    </location>
</feature>
<evidence type="ECO:0000313" key="2">
    <source>
        <dbReference type="EMBL" id="EJK68030.1"/>
    </source>
</evidence>
<keyword evidence="3" id="KW-1185">Reference proteome</keyword>
<proteinExistence type="predicted"/>
<name>K0SRK7_THAOC</name>
<dbReference type="Proteomes" id="UP000266841">
    <property type="component" value="Unassembled WGS sequence"/>
</dbReference>